<gene>
    <name evidence="2" type="ORF">BGZ95_008950</name>
</gene>
<dbReference type="EMBL" id="JAAAIL010000496">
    <property type="protein sequence ID" value="KAG0275293.1"/>
    <property type="molecule type" value="Genomic_DNA"/>
</dbReference>
<sequence>MTDSSILTQILTTLADLQATQQLLSQKVDKIQTESEHSPHGMKLHIDPHHYGHSDSDHDTVVSPTFAPKLDHAGLFAEKPILTSKDSTFLDH</sequence>
<feature type="region of interest" description="Disordered" evidence="1">
    <location>
        <begin position="29"/>
        <end position="64"/>
    </location>
</feature>
<evidence type="ECO:0000313" key="2">
    <source>
        <dbReference type="EMBL" id="KAG0275293.1"/>
    </source>
</evidence>
<proteinExistence type="predicted"/>
<name>A0AAD4DDH2_9FUNG</name>
<dbReference type="Proteomes" id="UP001194580">
    <property type="component" value="Unassembled WGS sequence"/>
</dbReference>
<comment type="caution">
    <text evidence="2">The sequence shown here is derived from an EMBL/GenBank/DDBJ whole genome shotgun (WGS) entry which is preliminary data.</text>
</comment>
<feature type="compositionally biased region" description="Basic and acidic residues" evidence="1">
    <location>
        <begin position="29"/>
        <end position="60"/>
    </location>
</feature>
<dbReference type="AlphaFoldDB" id="A0AAD4DDH2"/>
<keyword evidence="3" id="KW-1185">Reference proteome</keyword>
<evidence type="ECO:0000256" key="1">
    <source>
        <dbReference type="SAM" id="MobiDB-lite"/>
    </source>
</evidence>
<evidence type="ECO:0000313" key="3">
    <source>
        <dbReference type="Proteomes" id="UP001194580"/>
    </source>
</evidence>
<organism evidence="2 3">
    <name type="scientific">Linnemannia exigua</name>
    <dbReference type="NCBI Taxonomy" id="604196"/>
    <lineage>
        <taxon>Eukaryota</taxon>
        <taxon>Fungi</taxon>
        <taxon>Fungi incertae sedis</taxon>
        <taxon>Mucoromycota</taxon>
        <taxon>Mortierellomycotina</taxon>
        <taxon>Mortierellomycetes</taxon>
        <taxon>Mortierellales</taxon>
        <taxon>Mortierellaceae</taxon>
        <taxon>Linnemannia</taxon>
    </lineage>
</organism>
<accession>A0AAD4DDH2</accession>
<protein>
    <submittedName>
        <fullName evidence="2">Uncharacterized protein</fullName>
    </submittedName>
</protein>
<reference evidence="2" key="1">
    <citation type="journal article" date="2020" name="Fungal Divers.">
        <title>Resolving the Mortierellaceae phylogeny through synthesis of multi-gene phylogenetics and phylogenomics.</title>
        <authorList>
            <person name="Vandepol N."/>
            <person name="Liber J."/>
            <person name="Desiro A."/>
            <person name="Na H."/>
            <person name="Kennedy M."/>
            <person name="Barry K."/>
            <person name="Grigoriev I.V."/>
            <person name="Miller A.N."/>
            <person name="O'Donnell K."/>
            <person name="Stajich J.E."/>
            <person name="Bonito G."/>
        </authorList>
    </citation>
    <scope>NUCLEOTIDE SEQUENCE</scope>
    <source>
        <strain evidence="2">NRRL 28262</strain>
    </source>
</reference>